<protein>
    <submittedName>
        <fullName evidence="9">ABC transporter permease</fullName>
    </submittedName>
</protein>
<feature type="transmembrane region" description="Helical" evidence="7">
    <location>
        <begin position="183"/>
        <end position="210"/>
    </location>
</feature>
<evidence type="ECO:0000313" key="10">
    <source>
        <dbReference type="Proteomes" id="UP000196878"/>
    </source>
</evidence>
<comment type="caution">
    <text evidence="9">The sequence shown here is derived from an EMBL/GenBank/DDBJ whole genome shotgun (WGS) entry which is preliminary data.</text>
</comment>
<name>A0A212AFR2_9RHOB</name>
<keyword evidence="10" id="KW-1185">Reference proteome</keyword>
<dbReference type="PANTHER" id="PTHR43386">
    <property type="entry name" value="OLIGOPEPTIDE TRANSPORT SYSTEM PERMEASE PROTEIN APPC"/>
    <property type="match status" value="1"/>
</dbReference>
<evidence type="ECO:0000259" key="8">
    <source>
        <dbReference type="PROSITE" id="PS50928"/>
    </source>
</evidence>
<evidence type="ECO:0000256" key="2">
    <source>
        <dbReference type="ARBA" id="ARBA00022448"/>
    </source>
</evidence>
<sequence length="270" mass="27829">MRRVVLGIGCLLVGLHVAVALLTLVWTPYDPAAMVGGRLSPPSWAHWAGTDRLGRDYFTQVMIGSRIALTVGAGAVLIGGVIGTVLGVLAAFAQGAADDGLAATFDILIAFPTLLLAMLIVAASEGASLSTAIIAIGIALSAIVARLVRILTKRVLTQDYITAARCSGAGWPRIVLTHVLPNILPTLMVALALQFGLAVIAEASLSYLGLGAPPPNASWGQLLQQAQSTVFTAPIGVIVPGVALLTLVLGINFLADGLRDLFDPEREGAA</sequence>
<evidence type="ECO:0000256" key="5">
    <source>
        <dbReference type="ARBA" id="ARBA00022989"/>
    </source>
</evidence>
<dbReference type="InterPro" id="IPR000515">
    <property type="entry name" value="MetI-like"/>
</dbReference>
<dbReference type="PANTHER" id="PTHR43386:SF25">
    <property type="entry name" value="PEPTIDE ABC TRANSPORTER PERMEASE PROTEIN"/>
    <property type="match status" value="1"/>
</dbReference>
<evidence type="ECO:0000313" key="9">
    <source>
        <dbReference type="EMBL" id="OWJ80304.1"/>
    </source>
</evidence>
<organism evidence="9 10">
    <name type="scientific">Haematobacter genomosp. 1</name>
    <dbReference type="NCBI Taxonomy" id="366618"/>
    <lineage>
        <taxon>Bacteria</taxon>
        <taxon>Pseudomonadati</taxon>
        <taxon>Pseudomonadota</taxon>
        <taxon>Alphaproteobacteria</taxon>
        <taxon>Rhodobacterales</taxon>
        <taxon>Paracoccaceae</taxon>
        <taxon>Haematobacter</taxon>
    </lineage>
</organism>
<keyword evidence="2 7" id="KW-0813">Transport</keyword>
<evidence type="ECO:0000256" key="3">
    <source>
        <dbReference type="ARBA" id="ARBA00022475"/>
    </source>
</evidence>
<accession>A0A212AFR2</accession>
<evidence type="ECO:0000256" key="6">
    <source>
        <dbReference type="ARBA" id="ARBA00023136"/>
    </source>
</evidence>
<comment type="similarity">
    <text evidence="7">Belongs to the binding-protein-dependent transport system permease family.</text>
</comment>
<feature type="transmembrane region" description="Helical" evidence="7">
    <location>
        <begin position="100"/>
        <end position="123"/>
    </location>
</feature>
<keyword evidence="6 7" id="KW-0472">Membrane</keyword>
<dbReference type="AlphaFoldDB" id="A0A212AFR2"/>
<dbReference type="Proteomes" id="UP000196878">
    <property type="component" value="Unassembled WGS sequence"/>
</dbReference>
<dbReference type="PROSITE" id="PS50928">
    <property type="entry name" value="ABC_TM1"/>
    <property type="match status" value="1"/>
</dbReference>
<dbReference type="CDD" id="cd06261">
    <property type="entry name" value="TM_PBP2"/>
    <property type="match status" value="1"/>
</dbReference>
<keyword evidence="5 7" id="KW-1133">Transmembrane helix</keyword>
<dbReference type="GO" id="GO:0055085">
    <property type="term" value="P:transmembrane transport"/>
    <property type="evidence" value="ECO:0007669"/>
    <property type="project" value="InterPro"/>
</dbReference>
<feature type="transmembrane region" description="Helical" evidence="7">
    <location>
        <begin position="67"/>
        <end position="93"/>
    </location>
</feature>
<evidence type="ECO:0000256" key="4">
    <source>
        <dbReference type="ARBA" id="ARBA00022692"/>
    </source>
</evidence>
<dbReference type="SUPFAM" id="SSF161098">
    <property type="entry name" value="MetI-like"/>
    <property type="match status" value="1"/>
</dbReference>
<dbReference type="InterPro" id="IPR035906">
    <property type="entry name" value="MetI-like_sf"/>
</dbReference>
<comment type="subcellular location">
    <subcellularLocation>
        <location evidence="1 7">Cell membrane</location>
        <topology evidence="1 7">Multi-pass membrane protein</topology>
    </subcellularLocation>
</comment>
<dbReference type="Pfam" id="PF00528">
    <property type="entry name" value="BPD_transp_1"/>
    <property type="match status" value="1"/>
</dbReference>
<feature type="transmembrane region" description="Helical" evidence="7">
    <location>
        <begin position="129"/>
        <end position="148"/>
    </location>
</feature>
<gene>
    <name evidence="9" type="ORF">CDV49_03270</name>
</gene>
<dbReference type="EMBL" id="NIPW01000005">
    <property type="protein sequence ID" value="OWJ80304.1"/>
    <property type="molecule type" value="Genomic_DNA"/>
</dbReference>
<proteinExistence type="inferred from homology"/>
<dbReference type="OrthoDB" id="9812701at2"/>
<dbReference type="Gene3D" id="1.10.3720.10">
    <property type="entry name" value="MetI-like"/>
    <property type="match status" value="1"/>
</dbReference>
<dbReference type="GO" id="GO:0005886">
    <property type="term" value="C:plasma membrane"/>
    <property type="evidence" value="ECO:0007669"/>
    <property type="project" value="UniProtKB-SubCell"/>
</dbReference>
<dbReference type="InterPro" id="IPR050366">
    <property type="entry name" value="BP-dependent_transpt_permease"/>
</dbReference>
<feature type="domain" description="ABC transmembrane type-1" evidence="8">
    <location>
        <begin position="65"/>
        <end position="255"/>
    </location>
</feature>
<keyword evidence="4 7" id="KW-0812">Transmembrane</keyword>
<keyword evidence="3" id="KW-1003">Cell membrane</keyword>
<dbReference type="RefSeq" id="WP_088214136.1">
    <property type="nucleotide sequence ID" value="NZ_NIPW01000005.1"/>
</dbReference>
<feature type="transmembrane region" description="Helical" evidence="7">
    <location>
        <begin position="230"/>
        <end position="255"/>
    </location>
</feature>
<reference evidence="9 10" key="1">
    <citation type="submission" date="2016-12" db="EMBL/GenBank/DDBJ databases">
        <title>Comparison of Traditional DNA-DNA Hybridization with In Silico Genomic Analysis.</title>
        <authorList>
            <person name="Nicholson A.C."/>
            <person name="Humrighouse B.W."/>
            <person name="Graziano J."/>
            <person name="Lasker B."/>
            <person name="Whitney A.M."/>
            <person name="Mcquiston J.R."/>
        </authorList>
    </citation>
    <scope>NUCLEOTIDE SEQUENCE [LARGE SCALE GENOMIC DNA]</scope>
    <source>
        <strain evidence="9 10">H2240</strain>
    </source>
</reference>
<evidence type="ECO:0000256" key="1">
    <source>
        <dbReference type="ARBA" id="ARBA00004651"/>
    </source>
</evidence>
<evidence type="ECO:0000256" key="7">
    <source>
        <dbReference type="RuleBase" id="RU363032"/>
    </source>
</evidence>